<accession>A0A5B7GT34</accession>
<evidence type="ECO:0000313" key="2">
    <source>
        <dbReference type="Proteomes" id="UP000324222"/>
    </source>
</evidence>
<keyword evidence="2" id="KW-1185">Reference proteome</keyword>
<sequence length="218" mass="24770">MVSQPMIIIFVLIIKALKSIPEMFAFLVILILHASVALKPALLKPGALTSRLGRVYLVEDVFWVTYPHESLVEIPERLQDVAGWLNVALGNLEKELPDDSEEPSEILSLLHARMCYVNDTITLALENYEGLSVTNRTKRELIDGIGKLSQMLFGTAMNEDVANLSFVQYLQPLSIKQPHHPHERDSQQIHFVSWLNSLAQGSGTSSHHYHYHHHHHHY</sequence>
<reference evidence="1 2" key="1">
    <citation type="submission" date="2019-05" db="EMBL/GenBank/DDBJ databases">
        <title>Another draft genome of Portunus trituberculatus and its Hox gene families provides insights of decapod evolution.</title>
        <authorList>
            <person name="Jeong J.-H."/>
            <person name="Song I."/>
            <person name="Kim S."/>
            <person name="Choi T."/>
            <person name="Kim D."/>
            <person name="Ryu S."/>
            <person name="Kim W."/>
        </authorList>
    </citation>
    <scope>NUCLEOTIDE SEQUENCE [LARGE SCALE GENOMIC DNA]</scope>
    <source>
        <tissue evidence="1">Muscle</tissue>
    </source>
</reference>
<evidence type="ECO:0000313" key="1">
    <source>
        <dbReference type="EMBL" id="MPC60773.1"/>
    </source>
</evidence>
<dbReference type="AlphaFoldDB" id="A0A5B7GT34"/>
<dbReference type="Proteomes" id="UP000324222">
    <property type="component" value="Unassembled WGS sequence"/>
</dbReference>
<comment type="caution">
    <text evidence="1">The sequence shown here is derived from an EMBL/GenBank/DDBJ whole genome shotgun (WGS) entry which is preliminary data.</text>
</comment>
<proteinExistence type="predicted"/>
<name>A0A5B7GT34_PORTR</name>
<organism evidence="1 2">
    <name type="scientific">Portunus trituberculatus</name>
    <name type="common">Swimming crab</name>
    <name type="synonym">Neptunus trituberculatus</name>
    <dbReference type="NCBI Taxonomy" id="210409"/>
    <lineage>
        <taxon>Eukaryota</taxon>
        <taxon>Metazoa</taxon>
        <taxon>Ecdysozoa</taxon>
        <taxon>Arthropoda</taxon>
        <taxon>Crustacea</taxon>
        <taxon>Multicrustacea</taxon>
        <taxon>Malacostraca</taxon>
        <taxon>Eumalacostraca</taxon>
        <taxon>Eucarida</taxon>
        <taxon>Decapoda</taxon>
        <taxon>Pleocyemata</taxon>
        <taxon>Brachyura</taxon>
        <taxon>Eubrachyura</taxon>
        <taxon>Portunoidea</taxon>
        <taxon>Portunidae</taxon>
        <taxon>Portuninae</taxon>
        <taxon>Portunus</taxon>
    </lineage>
</organism>
<gene>
    <name evidence="1" type="ORF">E2C01_054829</name>
</gene>
<dbReference type="EMBL" id="VSRR010017882">
    <property type="protein sequence ID" value="MPC60773.1"/>
    <property type="molecule type" value="Genomic_DNA"/>
</dbReference>
<protein>
    <submittedName>
        <fullName evidence="1">Uncharacterized protein</fullName>
    </submittedName>
</protein>
<dbReference type="OrthoDB" id="7554598at2759"/>